<sequence>MLISLEDMYLDMTSDLQKRDTEFGHMLAENILKIIKCSEDESSSEDICETEKLRKHLLVDGVLKRYLLPLLERLVPGTQDYPISEEDVSSFCAKRRRAVPQSQINDSNLPL</sequence>
<comment type="caution">
    <text evidence="1">The sequence shown here is derived from an EMBL/GenBank/DDBJ whole genome shotgun (WGS) entry which is preliminary data.</text>
</comment>
<accession>A0A8J2P8G5</accession>
<organism evidence="1 2">
    <name type="scientific">Allacma fusca</name>
    <dbReference type="NCBI Taxonomy" id="39272"/>
    <lineage>
        <taxon>Eukaryota</taxon>
        <taxon>Metazoa</taxon>
        <taxon>Ecdysozoa</taxon>
        <taxon>Arthropoda</taxon>
        <taxon>Hexapoda</taxon>
        <taxon>Collembola</taxon>
        <taxon>Symphypleona</taxon>
        <taxon>Sminthuridae</taxon>
        <taxon>Allacma</taxon>
    </lineage>
</organism>
<dbReference type="Proteomes" id="UP000708208">
    <property type="component" value="Unassembled WGS sequence"/>
</dbReference>
<name>A0A8J2P8G5_9HEXA</name>
<reference evidence="1" key="1">
    <citation type="submission" date="2021-06" db="EMBL/GenBank/DDBJ databases">
        <authorList>
            <person name="Hodson N. C."/>
            <person name="Mongue J. A."/>
            <person name="Jaron S. K."/>
        </authorList>
    </citation>
    <scope>NUCLEOTIDE SEQUENCE</scope>
</reference>
<evidence type="ECO:0000313" key="1">
    <source>
        <dbReference type="EMBL" id="CAG7818711.1"/>
    </source>
</evidence>
<dbReference type="AlphaFoldDB" id="A0A8J2P8G5"/>
<keyword evidence="2" id="KW-1185">Reference proteome</keyword>
<proteinExistence type="predicted"/>
<evidence type="ECO:0000313" key="2">
    <source>
        <dbReference type="Proteomes" id="UP000708208"/>
    </source>
</evidence>
<dbReference type="EMBL" id="CAJVCH010428564">
    <property type="protein sequence ID" value="CAG7818711.1"/>
    <property type="molecule type" value="Genomic_DNA"/>
</dbReference>
<protein>
    <submittedName>
        <fullName evidence="1">Uncharacterized protein</fullName>
    </submittedName>
</protein>
<gene>
    <name evidence="1" type="ORF">AFUS01_LOCUS29195</name>
</gene>